<keyword evidence="2" id="KW-1185">Reference proteome</keyword>
<sequence length="46" mass="5328">MADCVKTVGQALCGVSFIIHFLKYYGKYKNCVSIRQACFMQCFLWI</sequence>
<dbReference type="Proteomes" id="UP000016662">
    <property type="component" value="Unassembled WGS sequence"/>
</dbReference>
<gene>
    <name evidence="1" type="ORF">RUMCAL_01204</name>
</gene>
<dbReference type="HOGENOM" id="CLU_3188615_0_0_9"/>
<dbReference type="EMBL" id="AWVF01000148">
    <property type="protein sequence ID" value="ERJ96433.1"/>
    <property type="molecule type" value="Genomic_DNA"/>
</dbReference>
<name>U2MAV5_9FIRM</name>
<evidence type="ECO:0000313" key="1">
    <source>
        <dbReference type="EMBL" id="ERJ96433.1"/>
    </source>
</evidence>
<dbReference type="AlphaFoldDB" id="U2MAV5"/>
<accession>U2MAV5</accession>
<reference evidence="1 2" key="1">
    <citation type="submission" date="2013-07" db="EMBL/GenBank/DDBJ databases">
        <authorList>
            <person name="Weinstock G."/>
            <person name="Sodergren E."/>
            <person name="Wylie T."/>
            <person name="Fulton L."/>
            <person name="Fulton R."/>
            <person name="Fronick C."/>
            <person name="O'Laughlin M."/>
            <person name="Godfrey J."/>
            <person name="Miner T."/>
            <person name="Herter B."/>
            <person name="Appelbaum E."/>
            <person name="Cordes M."/>
            <person name="Lek S."/>
            <person name="Wollam A."/>
            <person name="Pepin K.H."/>
            <person name="Palsikar V.B."/>
            <person name="Mitreva M."/>
            <person name="Wilson R.K."/>
        </authorList>
    </citation>
    <scope>NUCLEOTIDE SEQUENCE [LARGE SCALE GENOMIC DNA]</scope>
    <source>
        <strain evidence="1 2">ATCC 27760</strain>
    </source>
</reference>
<protein>
    <submittedName>
        <fullName evidence="1">Uncharacterized protein</fullName>
    </submittedName>
</protein>
<proteinExistence type="predicted"/>
<organism evidence="1 2">
    <name type="scientific">Ruminococcus callidus ATCC 27760</name>
    <dbReference type="NCBI Taxonomy" id="411473"/>
    <lineage>
        <taxon>Bacteria</taxon>
        <taxon>Bacillati</taxon>
        <taxon>Bacillota</taxon>
        <taxon>Clostridia</taxon>
        <taxon>Eubacteriales</taxon>
        <taxon>Oscillospiraceae</taxon>
        <taxon>Ruminococcus</taxon>
    </lineage>
</organism>
<comment type="caution">
    <text evidence="1">The sequence shown here is derived from an EMBL/GenBank/DDBJ whole genome shotgun (WGS) entry which is preliminary data.</text>
</comment>
<evidence type="ECO:0000313" key="2">
    <source>
        <dbReference type="Proteomes" id="UP000016662"/>
    </source>
</evidence>